<sequence>MPQTKERSRPISRSRSTVSLGVGGVWRFGERVMLIRTLYIHSGPNHPIRTSAGDSRYGPPGKEPRKPNRTSTDPSGDMGTWTHTLRQETDSDESLLKRDEQTTSLKMKEVEIVQSNVVFDISSLILYGTQAIPVRMKILLDRLFSVLTHTQDSMGRVLDRWVTMSPEDEVVTLRQFLRFGETKSIVELMAEEQQMCPETHHSPAFKPGDKVPVQTHHFENLPGGNLAFLQPFHYVSPSAFPPSPAVERHPATQKLQQLSKYNNTDEIKARNKKDAIPERLMRSSTRSPKHPQNEEVGAAIAESPRTRERRNGASSSKARVSCSACAKTFYDKGTLKIHFNAVHLKIKHRCTVDGCNMMFSSLRSRNRHSANPNPRLHAAVEHATRRLVAQPRRPLLTLRETTSPVPIVTNNTVLTHHQIPVIREGGGGGATGHRMANQNAFDTAPKKKSRKSSTPLKLKRETRSEEHNWLSPGQPVNGLHGNQSHTHYNHKQFCKTPYGYHSNSHVEEIPEARDEWKGRCRPLPKVKEEPCDPTCDCRGRYHSNL</sequence>
<accession>A0A498LJF3</accession>
<evidence type="ECO:0000256" key="1">
    <source>
        <dbReference type="PROSITE-ProRule" id="PRU00042"/>
    </source>
</evidence>
<keyword evidence="1" id="KW-0862">Zinc</keyword>
<dbReference type="InterPro" id="IPR040436">
    <property type="entry name" value="Disconnected-like"/>
</dbReference>
<evidence type="ECO:0000256" key="2">
    <source>
        <dbReference type="SAM" id="MobiDB-lite"/>
    </source>
</evidence>
<feature type="region of interest" description="Disordered" evidence="2">
    <location>
        <begin position="270"/>
        <end position="317"/>
    </location>
</feature>
<feature type="compositionally biased region" description="Basic and acidic residues" evidence="2">
    <location>
        <begin position="270"/>
        <end position="281"/>
    </location>
</feature>
<dbReference type="Gene3D" id="3.30.160.60">
    <property type="entry name" value="Classic Zinc Finger"/>
    <property type="match status" value="1"/>
</dbReference>
<keyword evidence="5" id="KW-1185">Reference proteome</keyword>
<proteinExistence type="predicted"/>
<protein>
    <submittedName>
        <fullName evidence="4">Zinc finger basonuclin-2-like isoform X1</fullName>
    </submittedName>
</protein>
<dbReference type="PANTHER" id="PTHR15021">
    <property type="entry name" value="DISCONNECTED-RELATED"/>
    <property type="match status" value="1"/>
</dbReference>
<reference evidence="4 5" key="1">
    <citation type="submission" date="2018-03" db="EMBL/GenBank/DDBJ databases">
        <title>Draft genome sequence of Rohu Carp (Labeo rohita).</title>
        <authorList>
            <person name="Das P."/>
            <person name="Kushwaha B."/>
            <person name="Joshi C.G."/>
            <person name="Kumar D."/>
            <person name="Nagpure N.S."/>
            <person name="Sahoo L."/>
            <person name="Das S.P."/>
            <person name="Bit A."/>
            <person name="Patnaik S."/>
            <person name="Meher P.K."/>
            <person name="Jayasankar P."/>
            <person name="Koringa P.G."/>
            <person name="Patel N.V."/>
            <person name="Hinsu A.T."/>
            <person name="Kumar R."/>
            <person name="Pandey M."/>
            <person name="Agarwal S."/>
            <person name="Srivastava S."/>
            <person name="Singh M."/>
            <person name="Iquebal M.A."/>
            <person name="Jaiswal S."/>
            <person name="Angadi U.B."/>
            <person name="Kumar N."/>
            <person name="Raza M."/>
            <person name="Shah T.M."/>
            <person name="Rai A."/>
            <person name="Jena J.K."/>
        </authorList>
    </citation>
    <scope>NUCLEOTIDE SEQUENCE [LARGE SCALE GENOMIC DNA]</scope>
    <source>
        <strain evidence="4">DASCIFA01</strain>
        <tissue evidence="4">Testis</tissue>
    </source>
</reference>
<dbReference type="PROSITE" id="PS00028">
    <property type="entry name" value="ZINC_FINGER_C2H2_1"/>
    <property type="match status" value="1"/>
</dbReference>
<gene>
    <name evidence="4" type="ORF">ROHU_035349</name>
</gene>
<feature type="compositionally biased region" description="Basic and acidic residues" evidence="2">
    <location>
        <begin position="458"/>
        <end position="468"/>
    </location>
</feature>
<dbReference type="GO" id="GO:0005634">
    <property type="term" value="C:nucleus"/>
    <property type="evidence" value="ECO:0007669"/>
    <property type="project" value="TreeGrafter"/>
</dbReference>
<dbReference type="GO" id="GO:0008270">
    <property type="term" value="F:zinc ion binding"/>
    <property type="evidence" value="ECO:0007669"/>
    <property type="project" value="UniProtKB-KW"/>
</dbReference>
<dbReference type="PROSITE" id="PS50157">
    <property type="entry name" value="ZINC_FINGER_C2H2_2"/>
    <property type="match status" value="1"/>
</dbReference>
<name>A0A498LJF3_LABRO</name>
<feature type="compositionally biased region" description="Basic and acidic residues" evidence="2">
    <location>
        <begin position="85"/>
        <end position="96"/>
    </location>
</feature>
<dbReference type="Proteomes" id="UP000290572">
    <property type="component" value="Unassembled WGS sequence"/>
</dbReference>
<organism evidence="4 5">
    <name type="scientific">Labeo rohita</name>
    <name type="common">Indian major carp</name>
    <name type="synonym">Cyprinus rohita</name>
    <dbReference type="NCBI Taxonomy" id="84645"/>
    <lineage>
        <taxon>Eukaryota</taxon>
        <taxon>Metazoa</taxon>
        <taxon>Chordata</taxon>
        <taxon>Craniata</taxon>
        <taxon>Vertebrata</taxon>
        <taxon>Euteleostomi</taxon>
        <taxon>Actinopterygii</taxon>
        <taxon>Neopterygii</taxon>
        <taxon>Teleostei</taxon>
        <taxon>Ostariophysi</taxon>
        <taxon>Cypriniformes</taxon>
        <taxon>Cyprinidae</taxon>
        <taxon>Labeoninae</taxon>
        <taxon>Labeonini</taxon>
        <taxon>Labeo</taxon>
    </lineage>
</organism>
<feature type="domain" description="C2H2-type" evidence="3">
    <location>
        <begin position="320"/>
        <end position="348"/>
    </location>
</feature>
<evidence type="ECO:0000259" key="3">
    <source>
        <dbReference type="PROSITE" id="PS50157"/>
    </source>
</evidence>
<dbReference type="SMART" id="SM00355">
    <property type="entry name" value="ZnF_C2H2"/>
    <property type="match status" value="2"/>
</dbReference>
<dbReference type="InterPro" id="IPR013087">
    <property type="entry name" value="Znf_C2H2_type"/>
</dbReference>
<feature type="region of interest" description="Disordered" evidence="2">
    <location>
        <begin position="427"/>
        <end position="487"/>
    </location>
</feature>
<dbReference type="AlphaFoldDB" id="A0A498LJF3"/>
<dbReference type="PANTHER" id="PTHR15021:SF0">
    <property type="entry name" value="DISCO-RELATED, ISOFORM A-RELATED"/>
    <property type="match status" value="1"/>
</dbReference>
<keyword evidence="1" id="KW-0863">Zinc-finger</keyword>
<comment type="caution">
    <text evidence="4">The sequence shown here is derived from an EMBL/GenBank/DDBJ whole genome shotgun (WGS) entry which is preliminary data.</text>
</comment>
<evidence type="ECO:0000313" key="5">
    <source>
        <dbReference type="Proteomes" id="UP000290572"/>
    </source>
</evidence>
<dbReference type="EMBL" id="QBIY01013311">
    <property type="protein sequence ID" value="RXN08488.1"/>
    <property type="molecule type" value="Genomic_DNA"/>
</dbReference>
<feature type="region of interest" description="Disordered" evidence="2">
    <location>
        <begin position="44"/>
        <end position="96"/>
    </location>
</feature>
<keyword evidence="1" id="KW-0479">Metal-binding</keyword>
<dbReference type="GO" id="GO:0006355">
    <property type="term" value="P:regulation of DNA-templated transcription"/>
    <property type="evidence" value="ECO:0007669"/>
    <property type="project" value="TreeGrafter"/>
</dbReference>
<evidence type="ECO:0000313" key="4">
    <source>
        <dbReference type="EMBL" id="RXN08488.1"/>
    </source>
</evidence>